<keyword evidence="12" id="KW-1185">Reference proteome</keyword>
<dbReference type="PANTHER" id="PTHR35298:SF11">
    <property type="entry name" value="DNA-BINDING PROTEIN S1FA1-RELATED"/>
    <property type="match status" value="1"/>
</dbReference>
<evidence type="ECO:0000256" key="1">
    <source>
        <dbReference type="ARBA" id="ARBA00002946"/>
    </source>
</evidence>
<protein>
    <submittedName>
        <fullName evidence="11">Uncharacterized protein</fullName>
    </submittedName>
</protein>
<keyword evidence="5" id="KW-0805">Transcription regulation</keyword>
<keyword evidence="8" id="KW-0539">Nucleus</keyword>
<accession>A0A835QBH1</accession>
<keyword evidence="6" id="KW-0238">DNA-binding</keyword>
<name>A0A835QBH1_VANPL</name>
<proteinExistence type="inferred from homology"/>
<dbReference type="GO" id="GO:0006355">
    <property type="term" value="P:regulation of DNA-templated transcription"/>
    <property type="evidence" value="ECO:0007669"/>
    <property type="project" value="InterPro"/>
</dbReference>
<keyword evidence="10" id="KW-0812">Transmembrane</keyword>
<evidence type="ECO:0000256" key="6">
    <source>
        <dbReference type="ARBA" id="ARBA00023125"/>
    </source>
</evidence>
<dbReference type="Pfam" id="PF04689">
    <property type="entry name" value="S1FA"/>
    <property type="match status" value="1"/>
</dbReference>
<organism evidence="11 12">
    <name type="scientific">Vanilla planifolia</name>
    <name type="common">Vanilla</name>
    <dbReference type="NCBI Taxonomy" id="51239"/>
    <lineage>
        <taxon>Eukaryota</taxon>
        <taxon>Viridiplantae</taxon>
        <taxon>Streptophyta</taxon>
        <taxon>Embryophyta</taxon>
        <taxon>Tracheophyta</taxon>
        <taxon>Spermatophyta</taxon>
        <taxon>Magnoliopsida</taxon>
        <taxon>Liliopsida</taxon>
        <taxon>Asparagales</taxon>
        <taxon>Orchidaceae</taxon>
        <taxon>Vanilloideae</taxon>
        <taxon>Vanilleae</taxon>
        <taxon>Vanilla</taxon>
    </lineage>
</organism>
<gene>
    <name evidence="11" type="ORF">HPP92_018154</name>
</gene>
<evidence type="ECO:0000313" key="12">
    <source>
        <dbReference type="Proteomes" id="UP000636800"/>
    </source>
</evidence>
<dbReference type="PANTHER" id="PTHR35298">
    <property type="entry name" value="DNA-BINDING PROTEIN S1FA2"/>
    <property type="match status" value="1"/>
</dbReference>
<dbReference type="Proteomes" id="UP000636800">
    <property type="component" value="Unassembled WGS sequence"/>
</dbReference>
<feature type="compositionally biased region" description="Basic residues" evidence="9">
    <location>
        <begin position="80"/>
        <end position="96"/>
    </location>
</feature>
<evidence type="ECO:0000256" key="2">
    <source>
        <dbReference type="ARBA" id="ARBA00004123"/>
    </source>
</evidence>
<evidence type="ECO:0000256" key="5">
    <source>
        <dbReference type="ARBA" id="ARBA00023015"/>
    </source>
</evidence>
<dbReference type="GO" id="GO:0005634">
    <property type="term" value="C:nucleus"/>
    <property type="evidence" value="ECO:0007669"/>
    <property type="project" value="UniProtKB-SubCell"/>
</dbReference>
<evidence type="ECO:0000256" key="9">
    <source>
        <dbReference type="SAM" id="MobiDB-lite"/>
    </source>
</evidence>
<dbReference type="InterPro" id="IPR006779">
    <property type="entry name" value="S1FA_DNA-bd"/>
</dbReference>
<dbReference type="GO" id="GO:0003677">
    <property type="term" value="F:DNA binding"/>
    <property type="evidence" value="ECO:0007669"/>
    <property type="project" value="UniProtKB-KW"/>
</dbReference>
<keyword evidence="7" id="KW-0804">Transcription</keyword>
<feature type="transmembrane region" description="Helical" evidence="10">
    <location>
        <begin position="51"/>
        <end position="75"/>
    </location>
</feature>
<dbReference type="OrthoDB" id="428159at2759"/>
<evidence type="ECO:0000256" key="3">
    <source>
        <dbReference type="ARBA" id="ARBA00007382"/>
    </source>
</evidence>
<evidence type="ECO:0000256" key="10">
    <source>
        <dbReference type="SAM" id="Phobius"/>
    </source>
</evidence>
<keyword evidence="4" id="KW-0678">Repressor</keyword>
<evidence type="ECO:0000256" key="4">
    <source>
        <dbReference type="ARBA" id="ARBA00022491"/>
    </source>
</evidence>
<comment type="subcellular location">
    <subcellularLocation>
        <location evidence="2">Nucleus</location>
    </subcellularLocation>
</comment>
<evidence type="ECO:0000313" key="11">
    <source>
        <dbReference type="EMBL" id="KAG0466574.1"/>
    </source>
</evidence>
<evidence type="ECO:0000256" key="8">
    <source>
        <dbReference type="ARBA" id="ARBA00023242"/>
    </source>
</evidence>
<reference evidence="11 12" key="1">
    <citation type="journal article" date="2020" name="Nat. Food">
        <title>A phased Vanilla planifolia genome enables genetic improvement of flavour and production.</title>
        <authorList>
            <person name="Hasing T."/>
            <person name="Tang H."/>
            <person name="Brym M."/>
            <person name="Khazi F."/>
            <person name="Huang T."/>
            <person name="Chambers A.H."/>
        </authorList>
    </citation>
    <scope>NUCLEOTIDE SEQUENCE [LARGE SCALE GENOMIC DNA]</scope>
    <source>
        <tissue evidence="11">Leaf</tissue>
    </source>
</reference>
<sequence>MASFADGGEKNVRVVMKKFVRGFKEVAIEKGDERGKQDQCGRRTKGLNPGLVVLLVVVALLLVFFVGNYALYWYAQKTLPQKKKKPISKKKMKGRSSSRAFLHQENELC</sequence>
<comment type="function">
    <text evidence="1">DNA-binding protein that specifically recognizes a negative element (S1F) within the RPS1 promoter.</text>
</comment>
<keyword evidence="10" id="KW-0472">Membrane</keyword>
<evidence type="ECO:0000256" key="7">
    <source>
        <dbReference type="ARBA" id="ARBA00023163"/>
    </source>
</evidence>
<dbReference type="EMBL" id="JADCNL010000009">
    <property type="protein sequence ID" value="KAG0466574.1"/>
    <property type="molecule type" value="Genomic_DNA"/>
</dbReference>
<keyword evidence="10" id="KW-1133">Transmembrane helix</keyword>
<comment type="caution">
    <text evidence="11">The sequence shown here is derived from an EMBL/GenBank/DDBJ whole genome shotgun (WGS) entry which is preliminary data.</text>
</comment>
<feature type="region of interest" description="Disordered" evidence="9">
    <location>
        <begin position="80"/>
        <end position="109"/>
    </location>
</feature>
<comment type="similarity">
    <text evidence="3">Belongs to the S1FA transcription factor family.</text>
</comment>
<dbReference type="AlphaFoldDB" id="A0A835QBH1"/>